<dbReference type="PANTHER" id="PTHR12304:SF4">
    <property type="entry name" value="URIDINE NUCLEOSIDASE"/>
    <property type="match status" value="1"/>
</dbReference>
<feature type="non-terminal residue" evidence="4">
    <location>
        <position position="1"/>
    </location>
</feature>
<sequence length="99" mass="11129">KVVAPLLRFFAKANHKFFGFKGAPLHDPLAVSYVIDKTVLDTKFLHVDIETYGQFTRGQTVVDIYGVTKKVLNAEVALGLDVDKFKDFIFRAIKILDKG</sequence>
<keyword evidence="2" id="KW-0326">Glycosidase</keyword>
<dbReference type="GO" id="GO:0006152">
    <property type="term" value="P:purine nucleoside catabolic process"/>
    <property type="evidence" value="ECO:0007669"/>
    <property type="project" value="TreeGrafter"/>
</dbReference>
<dbReference type="PANTHER" id="PTHR12304">
    <property type="entry name" value="INOSINE-URIDINE PREFERRING NUCLEOSIDE HYDROLASE"/>
    <property type="match status" value="1"/>
</dbReference>
<protein>
    <recommendedName>
        <fullName evidence="3">Inosine/uridine-preferring nucleoside hydrolase domain-containing protein</fullName>
    </recommendedName>
</protein>
<dbReference type="InterPro" id="IPR023186">
    <property type="entry name" value="IUNH"/>
</dbReference>
<dbReference type="GO" id="GO:0005829">
    <property type="term" value="C:cytosol"/>
    <property type="evidence" value="ECO:0007669"/>
    <property type="project" value="TreeGrafter"/>
</dbReference>
<evidence type="ECO:0000256" key="2">
    <source>
        <dbReference type="ARBA" id="ARBA00023295"/>
    </source>
</evidence>
<dbReference type="GO" id="GO:0008477">
    <property type="term" value="F:purine nucleosidase activity"/>
    <property type="evidence" value="ECO:0007669"/>
    <property type="project" value="TreeGrafter"/>
</dbReference>
<comment type="caution">
    <text evidence="4">The sequence shown here is derived from an EMBL/GenBank/DDBJ whole genome shotgun (WGS) entry which is preliminary data.</text>
</comment>
<dbReference type="SUPFAM" id="SSF53590">
    <property type="entry name" value="Nucleoside hydrolase"/>
    <property type="match status" value="1"/>
</dbReference>
<accession>X1T4U4</accession>
<evidence type="ECO:0000256" key="1">
    <source>
        <dbReference type="ARBA" id="ARBA00022801"/>
    </source>
</evidence>
<keyword evidence="1" id="KW-0378">Hydrolase</keyword>
<gene>
    <name evidence="4" type="ORF">S12H4_18273</name>
</gene>
<dbReference type="InterPro" id="IPR001910">
    <property type="entry name" value="Inosine/uridine_hydrolase_dom"/>
</dbReference>
<name>X1T4U4_9ZZZZ</name>
<evidence type="ECO:0000313" key="4">
    <source>
        <dbReference type="EMBL" id="GAI75024.1"/>
    </source>
</evidence>
<organism evidence="4">
    <name type="scientific">marine sediment metagenome</name>
    <dbReference type="NCBI Taxonomy" id="412755"/>
    <lineage>
        <taxon>unclassified sequences</taxon>
        <taxon>metagenomes</taxon>
        <taxon>ecological metagenomes</taxon>
    </lineage>
</organism>
<dbReference type="EMBL" id="BARW01009009">
    <property type="protein sequence ID" value="GAI75024.1"/>
    <property type="molecule type" value="Genomic_DNA"/>
</dbReference>
<feature type="domain" description="Inosine/uridine-preferring nucleoside hydrolase" evidence="3">
    <location>
        <begin position="3"/>
        <end position="87"/>
    </location>
</feature>
<evidence type="ECO:0000259" key="3">
    <source>
        <dbReference type="Pfam" id="PF01156"/>
    </source>
</evidence>
<reference evidence="4" key="1">
    <citation type="journal article" date="2014" name="Front. Microbiol.">
        <title>High frequency of phylogenetically diverse reductive dehalogenase-homologous genes in deep subseafloor sedimentary metagenomes.</title>
        <authorList>
            <person name="Kawai M."/>
            <person name="Futagami T."/>
            <person name="Toyoda A."/>
            <person name="Takaki Y."/>
            <person name="Nishi S."/>
            <person name="Hori S."/>
            <person name="Arai W."/>
            <person name="Tsubouchi T."/>
            <person name="Morono Y."/>
            <person name="Uchiyama I."/>
            <person name="Ito T."/>
            <person name="Fujiyama A."/>
            <person name="Inagaki F."/>
            <person name="Takami H."/>
        </authorList>
    </citation>
    <scope>NUCLEOTIDE SEQUENCE</scope>
    <source>
        <strain evidence="4">Expedition CK06-06</strain>
    </source>
</reference>
<dbReference type="AlphaFoldDB" id="X1T4U4"/>
<proteinExistence type="predicted"/>
<dbReference type="Pfam" id="PF01156">
    <property type="entry name" value="IU_nuc_hydro"/>
    <property type="match status" value="1"/>
</dbReference>
<dbReference type="Gene3D" id="3.90.245.10">
    <property type="entry name" value="Ribonucleoside hydrolase-like"/>
    <property type="match status" value="1"/>
</dbReference>
<dbReference type="InterPro" id="IPR036452">
    <property type="entry name" value="Ribo_hydro-like"/>
</dbReference>